<protein>
    <submittedName>
        <fullName evidence="1">Uncharacterized protein</fullName>
    </submittedName>
</protein>
<dbReference type="AlphaFoldDB" id="A0A1Q3EC05"/>
<dbReference type="Proteomes" id="UP000188533">
    <property type="component" value="Unassembled WGS sequence"/>
</dbReference>
<proteinExistence type="predicted"/>
<organism evidence="1 2">
    <name type="scientific">Lentinula edodes</name>
    <name type="common">Shiitake mushroom</name>
    <name type="synonym">Lentinus edodes</name>
    <dbReference type="NCBI Taxonomy" id="5353"/>
    <lineage>
        <taxon>Eukaryota</taxon>
        <taxon>Fungi</taxon>
        <taxon>Dikarya</taxon>
        <taxon>Basidiomycota</taxon>
        <taxon>Agaricomycotina</taxon>
        <taxon>Agaricomycetes</taxon>
        <taxon>Agaricomycetidae</taxon>
        <taxon>Agaricales</taxon>
        <taxon>Marasmiineae</taxon>
        <taxon>Omphalotaceae</taxon>
        <taxon>Lentinula</taxon>
    </lineage>
</organism>
<evidence type="ECO:0000313" key="2">
    <source>
        <dbReference type="Proteomes" id="UP000188533"/>
    </source>
</evidence>
<dbReference type="EMBL" id="BDGU01000208">
    <property type="protein sequence ID" value="GAW04757.1"/>
    <property type="molecule type" value="Genomic_DNA"/>
</dbReference>
<name>A0A1Q3EC05_LENED</name>
<comment type="caution">
    <text evidence="1">The sequence shown here is derived from an EMBL/GenBank/DDBJ whole genome shotgun (WGS) entry which is preliminary data.</text>
</comment>
<accession>A0A1Q3EC05</accession>
<keyword evidence="2" id="KW-1185">Reference proteome</keyword>
<reference evidence="1 2" key="1">
    <citation type="submission" date="2016-08" db="EMBL/GenBank/DDBJ databases">
        <authorList>
            <consortium name="Lentinula edodes genome sequencing consortium"/>
            <person name="Sakamoto Y."/>
            <person name="Nakade K."/>
            <person name="Sato S."/>
            <person name="Yoshida Y."/>
            <person name="Miyazaki K."/>
            <person name="Natsume S."/>
            <person name="Konno N."/>
        </authorList>
    </citation>
    <scope>NUCLEOTIDE SEQUENCE [LARGE SCALE GENOMIC DNA]</scope>
    <source>
        <strain evidence="1 2">NBRC 111202</strain>
    </source>
</reference>
<gene>
    <name evidence="1" type="ORF">LENED_006564</name>
</gene>
<evidence type="ECO:0000313" key="1">
    <source>
        <dbReference type="EMBL" id="GAW04757.1"/>
    </source>
</evidence>
<sequence length="151" mass="17599">MLQVPHSQAIRIALISDFKTSGEASMIFEDCPQNYHRITATDSLWYAMCLLSYPSHSFINQSNALTPPNLIDLILSPPKPRNTVMIIFSLKFPRLRLFWSLHISLQLFTQQIEYSSVYLRLTKIIDTEKRRRKETSDLTALLLKSIDHRYN</sequence>
<reference evidence="1 2" key="2">
    <citation type="submission" date="2017-02" db="EMBL/GenBank/DDBJ databases">
        <title>A genome survey and senescence transcriptome analysis in Lentinula edodes.</title>
        <authorList>
            <person name="Sakamoto Y."/>
            <person name="Nakade K."/>
            <person name="Sato S."/>
            <person name="Yoshida Y."/>
            <person name="Miyazaki K."/>
            <person name="Natsume S."/>
            <person name="Konno N."/>
        </authorList>
    </citation>
    <scope>NUCLEOTIDE SEQUENCE [LARGE SCALE GENOMIC DNA]</scope>
    <source>
        <strain evidence="1 2">NBRC 111202</strain>
    </source>
</reference>